<dbReference type="Proteomes" id="UP001178508">
    <property type="component" value="Chromosome 7"/>
</dbReference>
<name>A0AAV1FF49_XYRNO</name>
<gene>
    <name evidence="1" type="ORF">XNOV1_A037107</name>
</gene>
<reference evidence="1" key="1">
    <citation type="submission" date="2023-08" db="EMBL/GenBank/DDBJ databases">
        <authorList>
            <person name="Alioto T."/>
            <person name="Alioto T."/>
            <person name="Gomez Garrido J."/>
        </authorList>
    </citation>
    <scope>NUCLEOTIDE SEQUENCE</scope>
</reference>
<keyword evidence="2" id="KW-1185">Reference proteome</keyword>
<dbReference type="EMBL" id="OY660870">
    <property type="protein sequence ID" value="CAJ1059550.1"/>
    <property type="molecule type" value="Genomic_DNA"/>
</dbReference>
<dbReference type="AlphaFoldDB" id="A0AAV1FF49"/>
<evidence type="ECO:0000313" key="1">
    <source>
        <dbReference type="EMBL" id="CAJ1059550.1"/>
    </source>
</evidence>
<protein>
    <submittedName>
        <fullName evidence="1">Uncharacterized protein</fullName>
    </submittedName>
</protein>
<accession>A0AAV1FF49</accession>
<proteinExistence type="predicted"/>
<evidence type="ECO:0000313" key="2">
    <source>
        <dbReference type="Proteomes" id="UP001178508"/>
    </source>
</evidence>
<sequence>MADSFCSESETETLCCRRHFVLPLNSKVSPPAPNLCPVLKNHRHQNLDLMDLMDLMDLNGFIQ</sequence>
<organism evidence="1 2">
    <name type="scientific">Xyrichtys novacula</name>
    <name type="common">Pearly razorfish</name>
    <name type="synonym">Hemipteronotus novacula</name>
    <dbReference type="NCBI Taxonomy" id="13765"/>
    <lineage>
        <taxon>Eukaryota</taxon>
        <taxon>Metazoa</taxon>
        <taxon>Chordata</taxon>
        <taxon>Craniata</taxon>
        <taxon>Vertebrata</taxon>
        <taxon>Euteleostomi</taxon>
        <taxon>Actinopterygii</taxon>
        <taxon>Neopterygii</taxon>
        <taxon>Teleostei</taxon>
        <taxon>Neoteleostei</taxon>
        <taxon>Acanthomorphata</taxon>
        <taxon>Eupercaria</taxon>
        <taxon>Labriformes</taxon>
        <taxon>Labridae</taxon>
        <taxon>Xyrichtys</taxon>
    </lineage>
</organism>